<keyword evidence="3" id="KW-1185">Reference proteome</keyword>
<dbReference type="InterPro" id="IPR011836">
    <property type="entry name" value="YhdP"/>
</dbReference>
<evidence type="ECO:0000313" key="2">
    <source>
        <dbReference type="EMBL" id="STV10574.1"/>
    </source>
</evidence>
<dbReference type="PANTHER" id="PTHR38690">
    <property type="entry name" value="PROTEASE-RELATED"/>
    <property type="match status" value="1"/>
</dbReference>
<name>A0A378AJI0_KLEPO</name>
<sequence length="127" mass="14789">MAAQWRSTRVTLALDVWQSLLHMRWQFRDLTFWQLQVHTNTPIQTNDGGESLKTDRISDLFLRQFDHFTLRDSHLSFLTLSGQRAELAVPQLTWLNGRNRHRAEGQLSLSSLTGQHGVMQVRMDSSR</sequence>
<protein>
    <submittedName>
        <fullName evidence="2">Membrane protein</fullName>
    </submittedName>
</protein>
<feature type="domain" description="YhdP central" evidence="1">
    <location>
        <begin position="5"/>
        <end position="124"/>
    </location>
</feature>
<dbReference type="Proteomes" id="UP000255382">
    <property type="component" value="Unassembled WGS sequence"/>
</dbReference>
<accession>A0A378AJI0</accession>
<evidence type="ECO:0000313" key="3">
    <source>
        <dbReference type="Proteomes" id="UP000255382"/>
    </source>
</evidence>
<gene>
    <name evidence="2" type="ORF">NCTC5050_02513</name>
</gene>
<organism evidence="2 3">
    <name type="scientific">Klebsiella pneumoniae subsp. ozaenae</name>
    <dbReference type="NCBI Taxonomy" id="574"/>
    <lineage>
        <taxon>Bacteria</taxon>
        <taxon>Pseudomonadati</taxon>
        <taxon>Pseudomonadota</taxon>
        <taxon>Gammaproteobacteria</taxon>
        <taxon>Enterobacterales</taxon>
        <taxon>Enterobacteriaceae</taxon>
        <taxon>Klebsiella/Raoultella group</taxon>
        <taxon>Klebsiella</taxon>
        <taxon>Klebsiella pneumoniae complex</taxon>
    </lineage>
</organism>
<dbReference type="PANTHER" id="PTHR38690:SF1">
    <property type="entry name" value="PROTEASE"/>
    <property type="match status" value="1"/>
</dbReference>
<dbReference type="Pfam" id="PF13116">
    <property type="entry name" value="YhdP"/>
    <property type="match status" value="1"/>
</dbReference>
<dbReference type="EMBL" id="UGLZ01000005">
    <property type="protein sequence ID" value="STV10574.1"/>
    <property type="molecule type" value="Genomic_DNA"/>
</dbReference>
<proteinExistence type="predicted"/>
<dbReference type="InterPro" id="IPR025263">
    <property type="entry name" value="YhdP_central"/>
</dbReference>
<evidence type="ECO:0000259" key="1">
    <source>
        <dbReference type="Pfam" id="PF13116"/>
    </source>
</evidence>
<reference evidence="2 3" key="1">
    <citation type="submission" date="2018-06" db="EMBL/GenBank/DDBJ databases">
        <authorList>
            <consortium name="Pathogen Informatics"/>
            <person name="Doyle S."/>
        </authorList>
    </citation>
    <scope>NUCLEOTIDE SEQUENCE [LARGE SCALE GENOMIC DNA]</scope>
    <source>
        <strain evidence="2 3">NCTC5050</strain>
    </source>
</reference>
<dbReference type="AlphaFoldDB" id="A0A378AJI0"/>